<accession>Q6ZSS4</accession>
<dbReference type="AlphaFoldDB" id="Q6ZSS4"/>
<feature type="transmembrane region" description="Helical" evidence="1">
    <location>
        <begin position="26"/>
        <end position="46"/>
    </location>
</feature>
<keyword evidence="1" id="KW-0812">Transmembrane</keyword>
<evidence type="ECO:0000256" key="1">
    <source>
        <dbReference type="SAM" id="Phobius"/>
    </source>
</evidence>
<dbReference type="PeptideAtlas" id="Q6ZSS4"/>
<evidence type="ECO:0000313" key="2">
    <source>
        <dbReference type="EMBL" id="BAC86872.1"/>
    </source>
</evidence>
<sequence>MRSFSVPGLFHIISFSSIHVVANDRISFFFMAEWFFIVYMYHISFIHSFVDGHLGCLQILAVVNSAVINMGVQRCLQYTDFHSFRYILGSRIAGSYGSSIVRFIFYLKKHFFETVSLCCLGWSAMAQSWLTVTSASQVQVILLPQPPECLGLQVCATTLG</sequence>
<protein>
    <submittedName>
        <fullName evidence="2">cDNA FLJ45244 fis, clone BRCOC2009638</fullName>
    </submittedName>
</protein>
<keyword evidence="1" id="KW-0472">Membrane</keyword>
<keyword evidence="1" id="KW-1133">Transmembrane helix</keyword>
<proteinExistence type="evidence at transcript level"/>
<name>Q6ZSS4_HUMAN</name>
<dbReference type="EMBL" id="AK127179">
    <property type="protein sequence ID" value="BAC86872.1"/>
    <property type="molecule type" value="mRNA"/>
</dbReference>
<organism evidence="2">
    <name type="scientific">Homo sapiens</name>
    <name type="common">Human</name>
    <dbReference type="NCBI Taxonomy" id="9606"/>
    <lineage>
        <taxon>Eukaryota</taxon>
        <taxon>Metazoa</taxon>
        <taxon>Chordata</taxon>
        <taxon>Craniata</taxon>
        <taxon>Vertebrata</taxon>
        <taxon>Euteleostomi</taxon>
        <taxon>Mammalia</taxon>
        <taxon>Eutheria</taxon>
        <taxon>Euarchontoglires</taxon>
        <taxon>Primates</taxon>
        <taxon>Haplorrhini</taxon>
        <taxon>Catarrhini</taxon>
        <taxon>Hominidae</taxon>
        <taxon>Homo</taxon>
    </lineage>
</organism>
<reference evidence="2" key="1">
    <citation type="submission" date="2003-07" db="EMBL/GenBank/DDBJ databases">
        <title>NEDO human cDNA sequencing project.</title>
        <authorList>
            <person name="Tanigami A."/>
            <person name="Fujiwara T."/>
            <person name="Shibahara T."/>
            <person name="Goto Y."/>
            <person name="Hirao M."/>
            <person name="Shimizu F."/>
            <person name="Wakebe H."/>
            <person name="Ono T."/>
            <person name="Hishigaki H."/>
            <person name="Watanabe T."/>
            <person name="Ozaki K."/>
            <person name="Sugiyama T."/>
            <person name="Irie R."/>
            <person name="Otsuki T."/>
            <person name="Sato H."/>
            <person name="Wakamatsu A."/>
            <person name="Ishii S."/>
            <person name="Yamamoto J."/>
            <person name="Isono Y."/>
            <person name="Kawai-Hio Y."/>
            <person name="Saito K."/>
            <person name="Nishikawa T."/>
            <person name="Kimura K."/>
            <person name="Yamashita H."/>
            <person name="Matsuo K."/>
            <person name="Nakamura Y."/>
            <person name="Sekine M."/>
            <person name="Kikuchi H."/>
            <person name="Kanda K."/>
            <person name="Wagatsuma M."/>
            <person name="Murakawa K."/>
            <person name="Kanehori K."/>
            <person name="Takahashi-Fujii A."/>
            <person name="Oshima A."/>
            <person name="Sugiyama A."/>
            <person name="Kawakami B."/>
            <person name="Suzuki Y."/>
            <person name="Sugano S."/>
            <person name="Nagahari K."/>
            <person name="Masuho Y."/>
            <person name="Nagai K."/>
            <person name="Isogai T."/>
        </authorList>
    </citation>
    <scope>NUCLEOTIDE SEQUENCE</scope>
    <source>
        <tissue evidence="2">Corpus callosum</tissue>
    </source>
</reference>
<dbReference type="IntAct" id="Q6ZSS4">
    <property type="interactions" value="1"/>
</dbReference>